<dbReference type="GO" id="GO:0000045">
    <property type="term" value="P:autophagosome assembly"/>
    <property type="evidence" value="ECO:0007669"/>
    <property type="project" value="TreeGrafter"/>
</dbReference>
<comment type="similarity">
    <text evidence="1 7">Belongs to the ATG7 family.</text>
</comment>
<dbReference type="InterPro" id="IPR000594">
    <property type="entry name" value="ThiF_NAD_FAD-bd"/>
</dbReference>
<evidence type="ECO:0000256" key="1">
    <source>
        <dbReference type="ARBA" id="ARBA00010931"/>
    </source>
</evidence>
<dbReference type="GO" id="GO:0034727">
    <property type="term" value="P:piecemeal microautophagy of the nucleus"/>
    <property type="evidence" value="ECO:0007669"/>
    <property type="project" value="TreeGrafter"/>
</dbReference>
<dbReference type="FunFam" id="3.40.50.720:FF:000156">
    <property type="entry name" value="Ubiquitin-like modifier-activating enzyme ATG7"/>
    <property type="match status" value="1"/>
</dbReference>
<evidence type="ECO:0000256" key="5">
    <source>
        <dbReference type="ARBA" id="ARBA00023006"/>
    </source>
</evidence>
<feature type="compositionally biased region" description="Basic and acidic residues" evidence="8">
    <location>
        <begin position="1"/>
        <end position="27"/>
    </location>
</feature>
<keyword evidence="7" id="KW-0963">Cytoplasm</keyword>
<dbReference type="GO" id="GO:0019779">
    <property type="term" value="F:Atg8 activating enzyme activity"/>
    <property type="evidence" value="ECO:0007669"/>
    <property type="project" value="TreeGrafter"/>
</dbReference>
<dbReference type="InterPro" id="IPR006285">
    <property type="entry name" value="Atg7"/>
</dbReference>
<dbReference type="NCBIfam" id="TIGR01381">
    <property type="entry name" value="E1_like_apg7"/>
    <property type="match status" value="1"/>
</dbReference>
<dbReference type="InterPro" id="IPR035985">
    <property type="entry name" value="Ubiquitin-activating_enz"/>
</dbReference>
<reference evidence="11" key="2">
    <citation type="submission" date="2025-09" db="UniProtKB">
        <authorList>
            <consortium name="Ensembl"/>
        </authorList>
    </citation>
    <scope>IDENTIFICATION</scope>
</reference>
<dbReference type="Gene3D" id="3.40.140.100">
    <property type="entry name" value="Ubiquitin-like modifier-activating enzyme ATG7 C-terminal domain"/>
    <property type="match status" value="1"/>
</dbReference>
<dbReference type="Pfam" id="PF16420">
    <property type="entry name" value="ATG7_N"/>
    <property type="match status" value="1"/>
</dbReference>
<dbReference type="AlphaFoldDB" id="A0A8C4NPJ8"/>
<dbReference type="InterPro" id="IPR032197">
    <property type="entry name" value="Atg7_N"/>
</dbReference>
<dbReference type="InterPro" id="IPR042523">
    <property type="entry name" value="Atg7_N_2"/>
</dbReference>
<comment type="subcellular location">
    <subcellularLocation>
        <location evidence="7">Cytoplasm</location>
    </subcellularLocation>
    <subcellularLocation>
        <location evidence="7">Preautophagosomal structure</location>
    </subcellularLocation>
</comment>
<dbReference type="GeneTree" id="ENSGT00390000017509"/>
<dbReference type="GO" id="GO:0019778">
    <property type="term" value="F:Atg12 activating enzyme activity"/>
    <property type="evidence" value="ECO:0007669"/>
    <property type="project" value="TreeGrafter"/>
</dbReference>
<proteinExistence type="inferred from homology"/>
<keyword evidence="5 7" id="KW-0072">Autophagy</keyword>
<evidence type="ECO:0000256" key="7">
    <source>
        <dbReference type="RuleBase" id="RU366022"/>
    </source>
</evidence>
<comment type="subunit">
    <text evidence="7">Homodimer.</text>
</comment>
<reference evidence="11" key="1">
    <citation type="submission" date="2025-08" db="UniProtKB">
        <authorList>
            <consortium name="Ensembl"/>
        </authorList>
    </citation>
    <scope>IDENTIFICATION</scope>
</reference>
<dbReference type="GO" id="GO:0015031">
    <property type="term" value="P:protein transport"/>
    <property type="evidence" value="ECO:0007669"/>
    <property type="project" value="UniProtKB-UniRule"/>
</dbReference>
<dbReference type="SUPFAM" id="SSF69572">
    <property type="entry name" value="Activating enzymes of the ubiquitin-like proteins"/>
    <property type="match status" value="1"/>
</dbReference>
<dbReference type="GO" id="GO:0032446">
    <property type="term" value="P:protein modification by small protein conjugation"/>
    <property type="evidence" value="ECO:0007669"/>
    <property type="project" value="TreeGrafter"/>
</dbReference>
<evidence type="ECO:0000256" key="8">
    <source>
        <dbReference type="SAM" id="MobiDB-lite"/>
    </source>
</evidence>
<evidence type="ECO:0000259" key="10">
    <source>
        <dbReference type="Pfam" id="PF16420"/>
    </source>
</evidence>
<dbReference type="Ensembl" id="ENSEBUT00000008112.1">
    <property type="protein sequence ID" value="ENSEBUP00000007625.1"/>
    <property type="gene ID" value="ENSEBUG00000004916.1"/>
</dbReference>
<dbReference type="GO" id="GO:0000422">
    <property type="term" value="P:autophagy of mitochondrion"/>
    <property type="evidence" value="ECO:0007669"/>
    <property type="project" value="TreeGrafter"/>
</dbReference>
<organism evidence="11 12">
    <name type="scientific">Eptatretus burgeri</name>
    <name type="common">Inshore hagfish</name>
    <dbReference type="NCBI Taxonomy" id="7764"/>
    <lineage>
        <taxon>Eukaryota</taxon>
        <taxon>Metazoa</taxon>
        <taxon>Chordata</taxon>
        <taxon>Craniata</taxon>
        <taxon>Vertebrata</taxon>
        <taxon>Cyclostomata</taxon>
        <taxon>Myxini</taxon>
        <taxon>Myxiniformes</taxon>
        <taxon>Myxinidae</taxon>
        <taxon>Eptatretinae</taxon>
        <taxon>Eptatretus</taxon>
    </lineage>
</organism>
<comment type="function">
    <text evidence="7">E1-like activating enzyme involved in the 2 ubiquitin-like systems required for cytoplasm to vacuole transport (Cvt) and autophagy. Activates ATG12 for its conjugation with ATG5 as well as the ATG8 family proteins for their conjugation with phosphatidylethanolamine. Both systems are needed for the ATG8 association to Cvt vesicles and autophagosomes membranes. Required for autophagic death induced by caspase-8 inhibition. Required for mitophagy which contributes to regulate mitochondrial quantity and quality by eliminating the mitochondria to a basal level to fulfill cellular energy requirements and preventing excess ROS production. Modulates p53/TP53 activity to regulate cell cycle and survival during metabolic stress.</text>
</comment>
<feature type="active site" description="Glycyl thioester intermediate" evidence="6">
    <location>
        <position position="624"/>
    </location>
</feature>
<feature type="region of interest" description="Disordered" evidence="8">
    <location>
        <begin position="1"/>
        <end position="30"/>
    </location>
</feature>
<dbReference type="CDD" id="cd01486">
    <property type="entry name" value="Apg7"/>
    <property type="match status" value="1"/>
</dbReference>
<dbReference type="GO" id="GO:0000407">
    <property type="term" value="C:phagophore assembly site"/>
    <property type="evidence" value="ECO:0007669"/>
    <property type="project" value="UniProtKB-SubCell"/>
</dbReference>
<evidence type="ECO:0000256" key="6">
    <source>
        <dbReference type="PIRSR" id="PIRSR606285-1"/>
    </source>
</evidence>
<keyword evidence="3 7" id="KW-0813">Transport</keyword>
<dbReference type="GO" id="GO:0006995">
    <property type="term" value="P:cellular response to nitrogen starvation"/>
    <property type="evidence" value="ECO:0007669"/>
    <property type="project" value="TreeGrafter"/>
</dbReference>
<dbReference type="Gene3D" id="3.40.140.70">
    <property type="entry name" value="Ubiquitin-like modifier-activating enzyme ATG7 N-terminal domain"/>
    <property type="match status" value="1"/>
</dbReference>
<dbReference type="Gene3D" id="3.40.50.720">
    <property type="entry name" value="NAD(P)-binding Rossmann-like Domain"/>
    <property type="match status" value="1"/>
</dbReference>
<dbReference type="PANTHER" id="PTHR10953">
    <property type="entry name" value="UBIQUITIN-ACTIVATING ENZYME E1"/>
    <property type="match status" value="1"/>
</dbReference>
<keyword evidence="7" id="KW-0833">Ubl conjugation pathway</keyword>
<evidence type="ECO:0000313" key="12">
    <source>
        <dbReference type="Proteomes" id="UP000694388"/>
    </source>
</evidence>
<evidence type="ECO:0000256" key="3">
    <source>
        <dbReference type="ARBA" id="ARBA00022448"/>
    </source>
</evidence>
<dbReference type="Proteomes" id="UP000694388">
    <property type="component" value="Unplaced"/>
</dbReference>
<dbReference type="InterPro" id="IPR042522">
    <property type="entry name" value="Atg7_N_1"/>
</dbReference>
<evidence type="ECO:0000313" key="11">
    <source>
        <dbReference type="Ensembl" id="ENSEBUP00000007625.1"/>
    </source>
</evidence>
<protein>
    <recommendedName>
        <fullName evidence="2 7">Ubiquitin-like modifier-activating enzyme ATG7</fullName>
    </recommendedName>
    <alternativeName>
        <fullName evidence="7">Autophagy-related protein 7</fullName>
    </alternativeName>
</protein>
<dbReference type="InterPro" id="IPR045886">
    <property type="entry name" value="ThiF/MoeB/HesA"/>
</dbReference>
<evidence type="ECO:0000259" key="9">
    <source>
        <dbReference type="Pfam" id="PF00899"/>
    </source>
</evidence>
<dbReference type="FunFam" id="3.40.140.70:FF:000001">
    <property type="entry name" value="Ubiquitin-like modifier-activating enzyme atg7"/>
    <property type="match status" value="1"/>
</dbReference>
<evidence type="ECO:0000256" key="2">
    <source>
        <dbReference type="ARBA" id="ARBA00017647"/>
    </source>
</evidence>
<evidence type="ECO:0000256" key="4">
    <source>
        <dbReference type="ARBA" id="ARBA00022927"/>
    </source>
</evidence>
<accession>A0A8C4NPJ8</accession>
<keyword evidence="4 7" id="KW-0653">Protein transport</keyword>
<name>A0A8C4NPJ8_EPTBU</name>
<feature type="domain" description="THIF-type NAD/FAD binding fold" evidence="9">
    <location>
        <begin position="389"/>
        <end position="652"/>
    </location>
</feature>
<dbReference type="Pfam" id="PF00899">
    <property type="entry name" value="ThiF"/>
    <property type="match status" value="1"/>
</dbReference>
<dbReference type="PANTHER" id="PTHR10953:SF3">
    <property type="entry name" value="UBIQUITIN-LIKE MODIFIER-ACTIVATING ENZYME ATG7"/>
    <property type="match status" value="1"/>
</dbReference>
<feature type="domain" description="Ubiquitin-like modifier-activating enzyme Atg7 N-terminal" evidence="10">
    <location>
        <begin position="65"/>
        <end position="372"/>
    </location>
</feature>
<sequence length="755" mass="83617">MGALRDGVRRQEWRDGEPIGKPWEKPPRTSGAFYQREVNMWTRHHGYDMSTPGPEPLEAHTVQPLHFLAFSSALDPGFWHTLTQKKIDHFKLDDLPQPLWASFTNADPVGLPQRLTVEFNAFDLKSPVPPRSCRAHGTLHNTNTLDAFKVANKRGLLDAAGHEIWEAIVSRRAVEDPSLLTRFVLLTFADLKKYHFYYWFAFPALCFPESIVLTSPPVDLGDLYSPQQISALHAAYDDLCSQEGTTALPCFLIGPLGGEVVAAAPLRDWEAFNCRHAKVTVVAFDPCTLSNHPGWPLRNLLVLLTHVWSVTQVEVLCFRDRTTFGNRNSMHSLLLSLHLPQLPSTDCPHIAGWEKNEKGSLGPRMVDLSDCMDPLRLAESSVDLNLKLMRWRLVPSLNLDTITKTRCLLLGVGTLGCHVARTLLAWGVRHMTLVDNSRVSYSNPVRQPLYEYEDCLAGGKLKAPTAAEKLRKIFPGVTAQGEVLSIPMPGHPLAGEAKAVAEEVARLENLVASHDVIFLLMDTRESRWLPCLLAASQRKLVINAALGFDTFVVMRHGLKLPREDDNGLSDQAAAQETAAGAPSSLACHTSLFSDIPGHRLGCYFCNDVVAPGDSTRGRMLDQQCTVSRPGLAPLAGSLAVELLICVLQHPKGGYAPASVADDRLDEPPTVLGLVPHQIRGFLSRFEHVLPASHAFDKCTACSPVVLEEYERNGFAFLHRVFDSPHTYLEDLTGLTQLHQETQTAEIWDISDDETV</sequence>
<keyword evidence="12" id="KW-1185">Reference proteome</keyword>